<organism evidence="7 8">
    <name type="scientific">Phycisphaera mikurensis (strain NBRC 102666 / KCTC 22515 / FYK2301M01)</name>
    <dbReference type="NCBI Taxonomy" id="1142394"/>
    <lineage>
        <taxon>Bacteria</taxon>
        <taxon>Pseudomonadati</taxon>
        <taxon>Planctomycetota</taxon>
        <taxon>Phycisphaerae</taxon>
        <taxon>Phycisphaerales</taxon>
        <taxon>Phycisphaeraceae</taxon>
        <taxon>Phycisphaera</taxon>
    </lineage>
</organism>
<dbReference type="OrthoDB" id="9782876at2"/>
<dbReference type="Pfam" id="PF24827">
    <property type="entry name" value="AstE_AspA_cat"/>
    <property type="match status" value="1"/>
</dbReference>
<dbReference type="KEGG" id="phm:PSMK_30280"/>
<feature type="region of interest" description="Disordered" evidence="5">
    <location>
        <begin position="341"/>
        <end position="363"/>
    </location>
</feature>
<dbReference type="PANTHER" id="PTHR37326:SF1">
    <property type="entry name" value="BLL3975 PROTEIN"/>
    <property type="match status" value="1"/>
</dbReference>
<keyword evidence="4" id="KW-0862">Zinc</keyword>
<dbReference type="PATRIC" id="fig|1142394.8.peg.3133"/>
<dbReference type="SUPFAM" id="SSF53187">
    <property type="entry name" value="Zn-dependent exopeptidases"/>
    <property type="match status" value="1"/>
</dbReference>
<keyword evidence="2" id="KW-0479">Metal-binding</keyword>
<sequence length="363" mass="38985">MSAYSFAGHKIPPGRTVDLRLPISERYTGDAIHLPVRVIRGKKPGPKVFVTAAVHGEELNGMGVVHDLMYGEPLALGRGTLALLPVVNIFGVETQSRYMPDRRDLNRCFPGVASGSLTSRVARTVFDALCGFDFGIDLHTAAALRTNFPNVRGDFSQAPIRRLARAFGCELMVNGKGPDGAFRREMVRAGCPTVVVEAGEPLKIEPGVLEVGLRGVRNVLKELDMLAGEPELPGFQVRIDKTAWVRATVGGILRFHVTPGQAVDAGQPIATNASVFGEANNVLEAPVDGVVLGMTTLPLVKPGEPVVHLATLSGRQLSRLRQSRREGGDDTGKKVRRQLATNITVADVDTAEREVNPPTPDEA</sequence>
<dbReference type="HOGENOM" id="CLU_035605_0_1_0"/>
<feature type="domain" description="Succinylglutamate desuccinylase/Aspartoacylase catalytic" evidence="6">
    <location>
        <begin position="44"/>
        <end position="222"/>
    </location>
</feature>
<protein>
    <submittedName>
        <fullName evidence="7">Putative hydrolase</fullName>
    </submittedName>
</protein>
<dbReference type="RefSeq" id="WP_014438392.1">
    <property type="nucleotide sequence ID" value="NC_017080.1"/>
</dbReference>
<dbReference type="Gene3D" id="3.40.630.10">
    <property type="entry name" value="Zn peptidases"/>
    <property type="match status" value="1"/>
</dbReference>
<dbReference type="Proteomes" id="UP000007881">
    <property type="component" value="Chromosome"/>
</dbReference>
<evidence type="ECO:0000259" key="6">
    <source>
        <dbReference type="Pfam" id="PF24827"/>
    </source>
</evidence>
<keyword evidence="8" id="KW-1185">Reference proteome</keyword>
<reference evidence="7 8" key="1">
    <citation type="submission" date="2012-02" db="EMBL/GenBank/DDBJ databases">
        <title>Complete genome sequence of Phycisphaera mikurensis NBRC 102666.</title>
        <authorList>
            <person name="Ankai A."/>
            <person name="Hosoyama A."/>
            <person name="Terui Y."/>
            <person name="Sekine M."/>
            <person name="Fukai R."/>
            <person name="Kato Y."/>
            <person name="Nakamura S."/>
            <person name="Yamada-Narita S."/>
            <person name="Kawakoshi A."/>
            <person name="Fukunaga Y."/>
            <person name="Yamazaki S."/>
            <person name="Fujita N."/>
        </authorList>
    </citation>
    <scope>NUCLEOTIDE SEQUENCE [LARGE SCALE GENOMIC DNA]</scope>
    <source>
        <strain evidence="8">NBRC 102666 / KCTC 22515 / FYK2301M01</strain>
    </source>
</reference>
<dbReference type="eggNOG" id="COG3608">
    <property type="taxonomic scope" value="Bacteria"/>
</dbReference>
<comment type="cofactor">
    <cofactor evidence="1">
        <name>Zn(2+)</name>
        <dbReference type="ChEBI" id="CHEBI:29105"/>
    </cofactor>
</comment>
<evidence type="ECO:0000313" key="7">
    <source>
        <dbReference type="EMBL" id="BAM05187.1"/>
    </source>
</evidence>
<dbReference type="InterPro" id="IPR055438">
    <property type="entry name" value="AstE_AspA_cat"/>
</dbReference>
<dbReference type="GO" id="GO:0016811">
    <property type="term" value="F:hydrolase activity, acting on carbon-nitrogen (but not peptide) bonds, in linear amides"/>
    <property type="evidence" value="ECO:0007669"/>
    <property type="project" value="InterPro"/>
</dbReference>
<dbReference type="PIRSF" id="PIRSF039012">
    <property type="entry name" value="ASP"/>
    <property type="match status" value="1"/>
</dbReference>
<keyword evidence="3 7" id="KW-0378">Hydrolase</keyword>
<evidence type="ECO:0000313" key="8">
    <source>
        <dbReference type="Proteomes" id="UP000007881"/>
    </source>
</evidence>
<evidence type="ECO:0000256" key="1">
    <source>
        <dbReference type="ARBA" id="ARBA00001947"/>
    </source>
</evidence>
<name>I0IIU9_PHYMF</name>
<dbReference type="InterPro" id="IPR043795">
    <property type="entry name" value="N-alpha-Ac-DABA-like"/>
</dbReference>
<evidence type="ECO:0000256" key="5">
    <source>
        <dbReference type="SAM" id="MobiDB-lite"/>
    </source>
</evidence>
<proteinExistence type="predicted"/>
<evidence type="ECO:0000256" key="2">
    <source>
        <dbReference type="ARBA" id="ARBA00022723"/>
    </source>
</evidence>
<dbReference type="CDD" id="cd06251">
    <property type="entry name" value="M14_ASTE_ASPA-like"/>
    <property type="match status" value="1"/>
</dbReference>
<dbReference type="InterPro" id="IPR053138">
    <property type="entry name" value="N-alpha-Ac-DABA_deacetylase"/>
</dbReference>
<dbReference type="PANTHER" id="PTHR37326">
    <property type="entry name" value="BLL3975 PROTEIN"/>
    <property type="match status" value="1"/>
</dbReference>
<accession>I0IIU9</accession>
<evidence type="ECO:0000256" key="3">
    <source>
        <dbReference type="ARBA" id="ARBA00022801"/>
    </source>
</evidence>
<dbReference type="GO" id="GO:0046872">
    <property type="term" value="F:metal ion binding"/>
    <property type="evidence" value="ECO:0007669"/>
    <property type="project" value="UniProtKB-KW"/>
</dbReference>
<dbReference type="GO" id="GO:0016788">
    <property type="term" value="F:hydrolase activity, acting on ester bonds"/>
    <property type="evidence" value="ECO:0007669"/>
    <property type="project" value="InterPro"/>
</dbReference>
<dbReference type="STRING" id="1142394.PSMK_30280"/>
<dbReference type="EMBL" id="AP012338">
    <property type="protein sequence ID" value="BAM05187.1"/>
    <property type="molecule type" value="Genomic_DNA"/>
</dbReference>
<gene>
    <name evidence="7" type="ordered locus">PSMK_30280</name>
</gene>
<evidence type="ECO:0000256" key="4">
    <source>
        <dbReference type="ARBA" id="ARBA00022833"/>
    </source>
</evidence>
<dbReference type="AlphaFoldDB" id="I0IIU9"/>